<feature type="compositionally biased region" description="Polar residues" evidence="1">
    <location>
        <begin position="43"/>
        <end position="52"/>
    </location>
</feature>
<gene>
    <name evidence="2" type="ORF">LTR16_011871</name>
</gene>
<comment type="caution">
    <text evidence="2">The sequence shown here is derived from an EMBL/GenBank/DDBJ whole genome shotgun (WGS) entry which is preliminary data.</text>
</comment>
<feature type="region of interest" description="Disordered" evidence="1">
    <location>
        <begin position="106"/>
        <end position="135"/>
    </location>
</feature>
<dbReference type="Proteomes" id="UP001357485">
    <property type="component" value="Unassembled WGS sequence"/>
</dbReference>
<proteinExistence type="predicted"/>
<evidence type="ECO:0000256" key="1">
    <source>
        <dbReference type="SAM" id="MobiDB-lite"/>
    </source>
</evidence>
<protein>
    <submittedName>
        <fullName evidence="2">Uncharacterized protein</fullName>
    </submittedName>
</protein>
<name>A0ABR0ITE6_9PEZI</name>
<evidence type="ECO:0000313" key="2">
    <source>
        <dbReference type="EMBL" id="KAK5039091.1"/>
    </source>
</evidence>
<sequence>MPSQTTNQQRLETYLSASAAPTLDITAQHLSAPTHPHPPSLADASNGTSTPKALNSRLKLLELYTLHVLPRTDEWAYARDFIALSEVLDDERKDAFLQALQSLRDEKERGAEREAQLRREQQAQLEQSRREEEAR</sequence>
<feature type="non-terminal residue" evidence="2">
    <location>
        <position position="135"/>
    </location>
</feature>
<organism evidence="2 3">
    <name type="scientific">Cryomyces antarcticus</name>
    <dbReference type="NCBI Taxonomy" id="329879"/>
    <lineage>
        <taxon>Eukaryota</taxon>
        <taxon>Fungi</taxon>
        <taxon>Dikarya</taxon>
        <taxon>Ascomycota</taxon>
        <taxon>Pezizomycotina</taxon>
        <taxon>Dothideomycetes</taxon>
        <taxon>Dothideomycetes incertae sedis</taxon>
        <taxon>Cryomyces</taxon>
    </lineage>
</organism>
<keyword evidence="3" id="KW-1185">Reference proteome</keyword>
<dbReference type="EMBL" id="JAVRRA010028460">
    <property type="protein sequence ID" value="KAK5039091.1"/>
    <property type="molecule type" value="Genomic_DNA"/>
</dbReference>
<evidence type="ECO:0000313" key="3">
    <source>
        <dbReference type="Proteomes" id="UP001357485"/>
    </source>
</evidence>
<accession>A0ABR0ITE6</accession>
<reference evidence="2 3" key="1">
    <citation type="submission" date="2023-08" db="EMBL/GenBank/DDBJ databases">
        <title>Black Yeasts Isolated from many extreme environments.</title>
        <authorList>
            <person name="Coleine C."/>
            <person name="Stajich J.E."/>
            <person name="Selbmann L."/>
        </authorList>
    </citation>
    <scope>NUCLEOTIDE SEQUENCE [LARGE SCALE GENOMIC DNA]</scope>
    <source>
        <strain evidence="2 3">CCFEE 536</strain>
    </source>
</reference>
<feature type="region of interest" description="Disordered" evidence="1">
    <location>
        <begin position="25"/>
        <end position="52"/>
    </location>
</feature>